<keyword evidence="10" id="KW-0175">Coiled coil</keyword>
<evidence type="ECO:0000313" key="14">
    <source>
        <dbReference type="Proteomes" id="UP000659047"/>
    </source>
</evidence>
<evidence type="ECO:0000256" key="1">
    <source>
        <dbReference type="ARBA" id="ARBA00004377"/>
    </source>
</evidence>
<dbReference type="SUPFAM" id="SSF111369">
    <property type="entry name" value="HlyD-like secretion proteins"/>
    <property type="match status" value="1"/>
</dbReference>
<evidence type="ECO:0000256" key="3">
    <source>
        <dbReference type="ARBA" id="ARBA00022448"/>
    </source>
</evidence>
<dbReference type="Pfam" id="PF26002">
    <property type="entry name" value="Beta-barrel_AprE"/>
    <property type="match status" value="1"/>
</dbReference>
<dbReference type="AlphaFoldDB" id="A0A8K0V853"/>
<dbReference type="InterPro" id="IPR058982">
    <property type="entry name" value="Beta-barrel_AprE"/>
</dbReference>
<feature type="domain" description="AprE-like beta-barrel" evidence="12">
    <location>
        <begin position="327"/>
        <end position="416"/>
    </location>
</feature>
<evidence type="ECO:0000256" key="5">
    <source>
        <dbReference type="ARBA" id="ARBA00022519"/>
    </source>
</evidence>
<dbReference type="Pfam" id="PF25994">
    <property type="entry name" value="HH_AprE"/>
    <property type="match status" value="1"/>
</dbReference>
<keyword evidence="6 9" id="KW-0812">Transmembrane</keyword>
<evidence type="ECO:0000259" key="11">
    <source>
        <dbReference type="Pfam" id="PF25994"/>
    </source>
</evidence>
<keyword evidence="4 9" id="KW-1003">Cell membrane</keyword>
<dbReference type="PANTHER" id="PTHR30386">
    <property type="entry name" value="MEMBRANE FUSION SUBUNIT OF EMRAB-TOLC MULTIDRUG EFFLUX PUMP"/>
    <property type="match status" value="1"/>
</dbReference>
<keyword evidence="5 9" id="KW-0997">Cell inner membrane</keyword>
<evidence type="ECO:0000256" key="9">
    <source>
        <dbReference type="RuleBase" id="RU365093"/>
    </source>
</evidence>
<evidence type="ECO:0000256" key="10">
    <source>
        <dbReference type="SAM" id="Coils"/>
    </source>
</evidence>
<evidence type="ECO:0000256" key="4">
    <source>
        <dbReference type="ARBA" id="ARBA00022475"/>
    </source>
</evidence>
<dbReference type="Gene3D" id="2.40.30.170">
    <property type="match status" value="1"/>
</dbReference>
<evidence type="ECO:0000256" key="7">
    <source>
        <dbReference type="ARBA" id="ARBA00022989"/>
    </source>
</evidence>
<dbReference type="GO" id="GO:0015031">
    <property type="term" value="P:protein transport"/>
    <property type="evidence" value="ECO:0007669"/>
    <property type="project" value="InterPro"/>
</dbReference>
<dbReference type="Proteomes" id="UP000659047">
    <property type="component" value="Unassembled WGS sequence"/>
</dbReference>
<evidence type="ECO:0000313" key="13">
    <source>
        <dbReference type="EMBL" id="MBK4716007.1"/>
    </source>
</evidence>
<evidence type="ECO:0000256" key="2">
    <source>
        <dbReference type="ARBA" id="ARBA00009477"/>
    </source>
</evidence>
<dbReference type="InterPro" id="IPR010129">
    <property type="entry name" value="T1SS_HlyD"/>
</dbReference>
<dbReference type="EMBL" id="JAEPBH010000029">
    <property type="protein sequence ID" value="MBK4716007.1"/>
    <property type="molecule type" value="Genomic_DNA"/>
</dbReference>
<dbReference type="RefSeq" id="WP_238714219.1">
    <property type="nucleotide sequence ID" value="NZ_JAEPBH010000029.1"/>
</dbReference>
<name>A0A8K0V853_9ENTR</name>
<accession>A0A8K0V853</accession>
<dbReference type="GO" id="GO:0005886">
    <property type="term" value="C:plasma membrane"/>
    <property type="evidence" value="ECO:0007669"/>
    <property type="project" value="UniProtKB-SubCell"/>
</dbReference>
<sequence length="439" mass="48004">MSSLQENIPSGRTANEKHYLRLGWIVAGIGFFGLLVWAALAPLDKGVPATGTVIVTGNRKVVQAPVSGMVASIRVKEGDLVEAGDTLIELDRVLAQAKYNRLRTSYISALATEARLLAERDGLVGPVFPPTLSEPEFAAEAEPLMALQRSLFIARTQTLKNEIAANEQTLAGIDAQLRGLSGALAQKRQSSASLARQLSGMRELMEEGFLPRNRWLELERQQSDILSQIEQMSGEAGQARKHKAELQKRIQHLVTSNQQEIQSQLAETQTTLSNYRSELHTAQFELQHTAITAPTAGRVIGITVFNAGNTVTPSDRLMEIVPVNAPLIVDAKLPAHLIDKVHPGLEVNMIFSAFNQNDTPVIPGRVSLVSADRLEDRASGEVWYQIQVEATGKGKALLSHHTIRPGMPVEILIRTGTRSLLNYLFKPVIDRASTALTEE</sequence>
<keyword evidence="8 9" id="KW-0472">Membrane</keyword>
<keyword evidence="14" id="KW-1185">Reference proteome</keyword>
<evidence type="ECO:0000256" key="6">
    <source>
        <dbReference type="ARBA" id="ARBA00022692"/>
    </source>
</evidence>
<feature type="transmembrane region" description="Helical" evidence="9">
    <location>
        <begin position="21"/>
        <end position="40"/>
    </location>
</feature>
<feature type="coiled-coil region" evidence="10">
    <location>
        <begin position="229"/>
        <end position="278"/>
    </location>
</feature>
<gene>
    <name evidence="13" type="ORF">JJB97_11870</name>
</gene>
<comment type="similarity">
    <text evidence="2 9">Belongs to the membrane fusion protein (MFP) (TC 8.A.1) family.</text>
</comment>
<dbReference type="SUPFAM" id="SSF51230">
    <property type="entry name" value="Single hybrid motif"/>
    <property type="match status" value="1"/>
</dbReference>
<feature type="domain" description="AprE-like long alpha-helical hairpin" evidence="11">
    <location>
        <begin position="95"/>
        <end position="283"/>
    </location>
</feature>
<keyword evidence="3 9" id="KW-0813">Transport</keyword>
<reference evidence="13" key="1">
    <citation type="submission" date="2021-01" db="EMBL/GenBank/DDBJ databases">
        <title>Intestinitalea alba gen. nov., sp. nov., a novel genus of the family Enterobacteriaceae, isolated from the gut of the plastic-eating mealworm Tenebrio molitor L.</title>
        <authorList>
            <person name="Yang Y."/>
        </authorList>
    </citation>
    <scope>NUCLEOTIDE SEQUENCE</scope>
    <source>
        <strain evidence="13">BIT-L3</strain>
    </source>
</reference>
<evidence type="ECO:0000256" key="8">
    <source>
        <dbReference type="ARBA" id="ARBA00023136"/>
    </source>
</evidence>
<comment type="subcellular location">
    <subcellularLocation>
        <location evidence="1 9">Cell inner membrane</location>
        <topology evidence="1 9">Single-pass membrane protein</topology>
    </subcellularLocation>
</comment>
<evidence type="ECO:0000259" key="12">
    <source>
        <dbReference type="Pfam" id="PF26002"/>
    </source>
</evidence>
<organism evidence="13 14">
    <name type="scientific">Tenebrionibacter intestinalis</name>
    <dbReference type="NCBI Taxonomy" id="2799638"/>
    <lineage>
        <taxon>Bacteria</taxon>
        <taxon>Pseudomonadati</taxon>
        <taxon>Pseudomonadota</taxon>
        <taxon>Gammaproteobacteria</taxon>
        <taxon>Enterobacterales</taxon>
        <taxon>Enterobacteriaceae</taxon>
        <taxon>Tenebrionibacter/Tenebrionicola group</taxon>
        <taxon>Tenebrionibacter</taxon>
    </lineage>
</organism>
<dbReference type="PRINTS" id="PR01490">
    <property type="entry name" value="RTXTOXIND"/>
</dbReference>
<comment type="caution">
    <text evidence="13">The sequence shown here is derived from an EMBL/GenBank/DDBJ whole genome shotgun (WGS) entry which is preliminary data.</text>
</comment>
<protein>
    <recommendedName>
        <fullName evidence="9">Membrane fusion protein (MFP) family protein</fullName>
    </recommendedName>
</protein>
<dbReference type="InterPro" id="IPR058781">
    <property type="entry name" value="HH_AprE-like"/>
</dbReference>
<dbReference type="InterPro" id="IPR011053">
    <property type="entry name" value="Single_hybrid_motif"/>
</dbReference>
<dbReference type="NCBIfam" id="TIGR01843">
    <property type="entry name" value="type_I_hlyD"/>
    <property type="match status" value="1"/>
</dbReference>
<dbReference type="InterPro" id="IPR050739">
    <property type="entry name" value="MFP"/>
</dbReference>
<keyword evidence="7 9" id="KW-1133">Transmembrane helix</keyword>
<dbReference type="PANTHER" id="PTHR30386:SF17">
    <property type="entry name" value="ALKALINE PROTEASE SECRETION PROTEIN APRE"/>
    <property type="match status" value="1"/>
</dbReference>
<proteinExistence type="inferred from homology"/>
<dbReference type="Gene3D" id="2.40.50.100">
    <property type="match status" value="2"/>
</dbReference>
<dbReference type="Gene3D" id="1.10.287.470">
    <property type="entry name" value="Helix hairpin bin"/>
    <property type="match status" value="1"/>
</dbReference>